<dbReference type="KEGG" id="vvy:VVA0487"/>
<dbReference type="Gene3D" id="3.20.20.140">
    <property type="entry name" value="Metal-dependent hydrolases"/>
    <property type="match status" value="1"/>
</dbReference>
<accession>Q7MF33</accession>
<dbReference type="HOGENOM" id="CLU_009942_2_0_6"/>
<dbReference type="InterPro" id="IPR033932">
    <property type="entry name" value="YtcJ-like"/>
</dbReference>
<dbReference type="Pfam" id="PF07969">
    <property type="entry name" value="Amidohydro_3"/>
    <property type="match status" value="1"/>
</dbReference>
<reference evidence="2 3" key="1">
    <citation type="journal article" date="2003" name="Genome Res.">
        <title>Comparative genome analysis of Vibrio vulnificus, a marine pathogen.</title>
        <authorList>
            <person name="Chen C.Y."/>
            <person name="Wu K.M."/>
            <person name="Chang Y.C."/>
            <person name="Chang C.H."/>
            <person name="Tsai H.C."/>
            <person name="Liao T.L."/>
            <person name="Liu Y.M."/>
            <person name="Chen H.J."/>
            <person name="Shen A.B."/>
            <person name="Li J.C."/>
            <person name="Su T.L."/>
            <person name="Shao C.P."/>
            <person name="Lee C.T."/>
            <person name="Hor L.I."/>
            <person name="Tsai S.F."/>
        </authorList>
    </citation>
    <scope>NUCLEOTIDE SEQUENCE [LARGE SCALE GENOMIC DNA]</scope>
    <source>
        <strain evidence="2 3">YJ016</strain>
    </source>
</reference>
<dbReference type="Gene3D" id="3.10.310.70">
    <property type="match status" value="1"/>
</dbReference>
<sequence length="589" mass="65331">MITLHLEFLMKNKTFHKAGLEYSTETVLYTGNFITVNKEQPRATATIVKDGKILFVGTKEQAETYLSNEKMEYRLDTQFEGKTIVPGFIEAHMHPLIAAIFTGMFEYGGQYDRLGVGGKLLKGCSTEESLKARLLALKKEHDLAGKTGEWLNLWGLDPLLMTDNTAVDRDFIDAVIDDSPVFFMHASCHLACMNTKALEMVGYSLSDDPEFVRRENGRLTGDIAEMKDIYRALSVGAFNFGSDPAEIGKALIGYANIAHSLGVTTVSDCGMGLPSNPYPLYQALSKNPAFKLRITAYPLIGPFELESVEAMKQHDNDRLSIGSVKYVNTDGSIQGFTANLLDGHTYYNGKPSTSLTRDVEEIYQASLPFHKAGYNISYHCNGNGTTEKLLDIIERMQSDTSMPEARHCLEHNQMVTDAQMDRMKSLGVCHNLFGTHIPVWGDVHATQTVGPELVKRLNPFQTSAQKGIPFSLHCDDGITQVNPLFMIWGAMNRECIFSGNVYGEEECLNAEQALYAVTLGAAYLMNREHMIGSIEVGKLADMAILDENILEVDKKRVRDVHVHATMLGGEISVHSPAQVRSSEQEFTHA</sequence>
<dbReference type="InterPro" id="IPR013108">
    <property type="entry name" value="Amidohydro_3"/>
</dbReference>
<evidence type="ECO:0000259" key="1">
    <source>
        <dbReference type="Pfam" id="PF07969"/>
    </source>
</evidence>
<name>Q7MF33_VIBVY</name>
<dbReference type="CDD" id="cd01300">
    <property type="entry name" value="YtcJ_like"/>
    <property type="match status" value="1"/>
</dbReference>
<dbReference type="EMBL" id="BA000038">
    <property type="protein sequence ID" value="BAC96513.1"/>
    <property type="molecule type" value="Genomic_DNA"/>
</dbReference>
<dbReference type="PANTHER" id="PTHR22642">
    <property type="entry name" value="IMIDAZOLONEPROPIONASE"/>
    <property type="match status" value="1"/>
</dbReference>
<dbReference type="SUPFAM" id="SSF51556">
    <property type="entry name" value="Metallo-dependent hydrolases"/>
    <property type="match status" value="1"/>
</dbReference>
<dbReference type="Gene3D" id="2.30.40.10">
    <property type="entry name" value="Urease, subunit C, domain 1"/>
    <property type="match status" value="1"/>
</dbReference>
<gene>
    <name evidence="2" type="ordered locus">VVA0487</name>
</gene>
<evidence type="ECO:0000313" key="2">
    <source>
        <dbReference type="EMBL" id="BAC96513.1"/>
    </source>
</evidence>
<dbReference type="PANTHER" id="PTHR22642:SF2">
    <property type="entry name" value="PROTEIN LONG AFTER FAR-RED 3"/>
    <property type="match status" value="1"/>
</dbReference>
<dbReference type="SUPFAM" id="SSF51338">
    <property type="entry name" value="Composite domain of metallo-dependent hydrolases"/>
    <property type="match status" value="1"/>
</dbReference>
<dbReference type="AlphaFoldDB" id="Q7MF33"/>
<dbReference type="GO" id="GO:0016810">
    <property type="term" value="F:hydrolase activity, acting on carbon-nitrogen (but not peptide) bonds"/>
    <property type="evidence" value="ECO:0007669"/>
    <property type="project" value="InterPro"/>
</dbReference>
<evidence type="ECO:0000313" key="3">
    <source>
        <dbReference type="Proteomes" id="UP000002675"/>
    </source>
</evidence>
<protein>
    <recommendedName>
        <fullName evidence="1">Amidohydrolase 3 domain-containing protein</fullName>
    </recommendedName>
</protein>
<proteinExistence type="predicted"/>
<feature type="domain" description="Amidohydrolase 3" evidence="1">
    <location>
        <begin position="80"/>
        <end position="572"/>
    </location>
</feature>
<dbReference type="InterPro" id="IPR011059">
    <property type="entry name" value="Metal-dep_hydrolase_composite"/>
</dbReference>
<dbReference type="Proteomes" id="UP000002675">
    <property type="component" value="Chromosome II"/>
</dbReference>
<organism evidence="2 3">
    <name type="scientific">Vibrio vulnificus (strain YJ016)</name>
    <dbReference type="NCBI Taxonomy" id="196600"/>
    <lineage>
        <taxon>Bacteria</taxon>
        <taxon>Pseudomonadati</taxon>
        <taxon>Pseudomonadota</taxon>
        <taxon>Gammaproteobacteria</taxon>
        <taxon>Vibrionales</taxon>
        <taxon>Vibrionaceae</taxon>
        <taxon>Vibrio</taxon>
    </lineage>
</organism>
<dbReference type="InterPro" id="IPR032466">
    <property type="entry name" value="Metal_Hydrolase"/>
</dbReference>